<comment type="caution">
    <text evidence="2">The sequence shown here is derived from an EMBL/GenBank/DDBJ whole genome shotgun (WGS) entry which is preliminary data.</text>
</comment>
<name>A0ABR3JMZ5_9AGAR</name>
<protein>
    <submittedName>
        <fullName evidence="2">Uncharacterized protein</fullName>
    </submittedName>
</protein>
<gene>
    <name evidence="2" type="ORF">HGRIS_003094</name>
</gene>
<dbReference type="EMBL" id="JASNQZ010000006">
    <property type="protein sequence ID" value="KAL0956994.1"/>
    <property type="molecule type" value="Genomic_DNA"/>
</dbReference>
<dbReference type="Gene3D" id="1.10.443.10">
    <property type="entry name" value="Intergrase catalytic core"/>
    <property type="match status" value="1"/>
</dbReference>
<proteinExistence type="predicted"/>
<evidence type="ECO:0000313" key="2">
    <source>
        <dbReference type="EMBL" id="KAL0956994.1"/>
    </source>
</evidence>
<dbReference type="InterPro" id="IPR013762">
    <property type="entry name" value="Integrase-like_cat_sf"/>
</dbReference>
<keyword evidence="1" id="KW-0233">DNA recombination</keyword>
<reference evidence="3" key="1">
    <citation type="submission" date="2024-06" db="EMBL/GenBank/DDBJ databases">
        <title>Multi-omics analyses provide insights into the biosynthesis of the anticancer antibiotic pleurotin in Hohenbuehelia grisea.</title>
        <authorList>
            <person name="Weaver J.A."/>
            <person name="Alberti F."/>
        </authorList>
    </citation>
    <scope>NUCLEOTIDE SEQUENCE [LARGE SCALE GENOMIC DNA]</scope>
    <source>
        <strain evidence="3">T-177</strain>
    </source>
</reference>
<accession>A0ABR3JMZ5</accession>
<sequence>MGCPARAPSVRTLIKAIKNKSSAKGAAASRKHAVAMTLEDLTKIMEWSEKQCPSEWFDAKREPKDAKELQVMLKHSLMRSFMSTAFTIWTRNFEACGIQARDITWDCHGPAPYHLPHFKLFLENRKGWQKQAGYEGPRTSNLYDIYQQQIWAMDMYTHLPRHIAFIQQRIGHTLKPDEYIFPYFGPNSVVQPSRQLTQEMIQGFIHEFSVGAGLEKMYTTHCFRRGGAQYRFMFAPFGERWSLSVIRWWGGWAVGEHVSRV</sequence>
<dbReference type="InterPro" id="IPR011010">
    <property type="entry name" value="DNA_brk_join_enz"/>
</dbReference>
<keyword evidence="3" id="KW-1185">Reference proteome</keyword>
<dbReference type="SUPFAM" id="SSF56349">
    <property type="entry name" value="DNA breaking-rejoining enzymes"/>
    <property type="match status" value="1"/>
</dbReference>
<evidence type="ECO:0000313" key="3">
    <source>
        <dbReference type="Proteomes" id="UP001556367"/>
    </source>
</evidence>
<dbReference type="Proteomes" id="UP001556367">
    <property type="component" value="Unassembled WGS sequence"/>
</dbReference>
<evidence type="ECO:0000256" key="1">
    <source>
        <dbReference type="ARBA" id="ARBA00023172"/>
    </source>
</evidence>
<organism evidence="2 3">
    <name type="scientific">Hohenbuehelia grisea</name>
    <dbReference type="NCBI Taxonomy" id="104357"/>
    <lineage>
        <taxon>Eukaryota</taxon>
        <taxon>Fungi</taxon>
        <taxon>Dikarya</taxon>
        <taxon>Basidiomycota</taxon>
        <taxon>Agaricomycotina</taxon>
        <taxon>Agaricomycetes</taxon>
        <taxon>Agaricomycetidae</taxon>
        <taxon>Agaricales</taxon>
        <taxon>Pleurotineae</taxon>
        <taxon>Pleurotaceae</taxon>
        <taxon>Hohenbuehelia</taxon>
    </lineage>
</organism>